<gene>
    <name evidence="5" type="ORF">SAMN04489842_2229</name>
</gene>
<dbReference type="Proteomes" id="UP000198848">
    <property type="component" value="Unassembled WGS sequence"/>
</dbReference>
<dbReference type="GO" id="GO:0009055">
    <property type="term" value="F:electron transfer activity"/>
    <property type="evidence" value="ECO:0007669"/>
    <property type="project" value="InterPro"/>
</dbReference>
<keyword evidence="2" id="KW-0186">Copper</keyword>
<feature type="region of interest" description="Disordered" evidence="3">
    <location>
        <begin position="27"/>
        <end position="90"/>
    </location>
</feature>
<dbReference type="EMBL" id="FNLC01000002">
    <property type="protein sequence ID" value="SDR07418.1"/>
    <property type="molecule type" value="Genomic_DNA"/>
</dbReference>
<evidence type="ECO:0000259" key="4">
    <source>
        <dbReference type="Pfam" id="PF00127"/>
    </source>
</evidence>
<dbReference type="InterPro" id="IPR006311">
    <property type="entry name" value="TAT_signal"/>
</dbReference>
<sequence>MRETNTTRRKVIKLAGAAGAAALVAGCADEGNGEEEPADDEEEPADDEEEENGNGEAIEPGTDIEFDAQTPGWEGIAPSEIEGEENPTLTLEEGEDYTIGWPEESDGAQHNIEIWDEDGEVVDDLETEVTEEPSEDQVLEFTASEEMAQYVCEPHETTMIGDLEIV</sequence>
<dbReference type="GO" id="GO:0005507">
    <property type="term" value="F:copper ion binding"/>
    <property type="evidence" value="ECO:0007669"/>
    <property type="project" value="InterPro"/>
</dbReference>
<keyword evidence="1" id="KW-0479">Metal-binding</keyword>
<accession>A0A1H1G3D5</accession>
<evidence type="ECO:0000256" key="2">
    <source>
        <dbReference type="ARBA" id="ARBA00023008"/>
    </source>
</evidence>
<evidence type="ECO:0000256" key="1">
    <source>
        <dbReference type="ARBA" id="ARBA00022723"/>
    </source>
</evidence>
<dbReference type="AlphaFoldDB" id="A0A1H1G3D5"/>
<reference evidence="6" key="1">
    <citation type="submission" date="2016-10" db="EMBL/GenBank/DDBJ databases">
        <authorList>
            <person name="Varghese N."/>
            <person name="Submissions S."/>
        </authorList>
    </citation>
    <scope>NUCLEOTIDE SEQUENCE [LARGE SCALE GENOMIC DNA]</scope>
    <source>
        <strain evidence="6">DSM 24767</strain>
    </source>
</reference>
<dbReference type="OrthoDB" id="6744at2157"/>
<dbReference type="RefSeq" id="WP_090381578.1">
    <property type="nucleotide sequence ID" value="NZ_FNLC01000002.1"/>
</dbReference>
<feature type="compositionally biased region" description="Acidic residues" evidence="3">
    <location>
        <begin position="31"/>
        <end position="53"/>
    </location>
</feature>
<dbReference type="InterPro" id="IPR008972">
    <property type="entry name" value="Cupredoxin"/>
</dbReference>
<evidence type="ECO:0000313" key="5">
    <source>
        <dbReference type="EMBL" id="SDR07418.1"/>
    </source>
</evidence>
<dbReference type="STRING" id="1095778.SAMN04489842_2229"/>
<proteinExistence type="predicted"/>
<organism evidence="5 6">
    <name type="scientific">Natronobacterium texcoconense</name>
    <dbReference type="NCBI Taxonomy" id="1095778"/>
    <lineage>
        <taxon>Archaea</taxon>
        <taxon>Methanobacteriati</taxon>
        <taxon>Methanobacteriota</taxon>
        <taxon>Stenosarchaea group</taxon>
        <taxon>Halobacteria</taxon>
        <taxon>Halobacteriales</taxon>
        <taxon>Natrialbaceae</taxon>
        <taxon>Natronobacterium</taxon>
    </lineage>
</organism>
<name>A0A1H1G3D5_NATTX</name>
<feature type="domain" description="Blue (type 1) copper" evidence="4">
    <location>
        <begin position="89"/>
        <end position="164"/>
    </location>
</feature>
<dbReference type="Gene3D" id="2.60.40.420">
    <property type="entry name" value="Cupredoxins - blue copper proteins"/>
    <property type="match status" value="1"/>
</dbReference>
<dbReference type="PROSITE" id="PS51257">
    <property type="entry name" value="PROKAR_LIPOPROTEIN"/>
    <property type="match status" value="1"/>
</dbReference>
<dbReference type="Pfam" id="PF00127">
    <property type="entry name" value="Copper-bind"/>
    <property type="match status" value="1"/>
</dbReference>
<keyword evidence="6" id="KW-1185">Reference proteome</keyword>
<dbReference type="InterPro" id="IPR000923">
    <property type="entry name" value="BlueCu_1"/>
</dbReference>
<protein>
    <submittedName>
        <fullName evidence="5">TAT (Twin-arginine translocation) pathway signal sequence</fullName>
    </submittedName>
</protein>
<evidence type="ECO:0000256" key="3">
    <source>
        <dbReference type="SAM" id="MobiDB-lite"/>
    </source>
</evidence>
<dbReference type="PROSITE" id="PS51318">
    <property type="entry name" value="TAT"/>
    <property type="match status" value="1"/>
</dbReference>
<evidence type="ECO:0000313" key="6">
    <source>
        <dbReference type="Proteomes" id="UP000198848"/>
    </source>
</evidence>